<dbReference type="KEGG" id="fcy:FRACYDRAFT_247375"/>
<gene>
    <name evidence="2" type="ORF">FRACYDRAFT_247375</name>
</gene>
<dbReference type="EMBL" id="KV784372">
    <property type="protein sequence ID" value="OEU10346.1"/>
    <property type="molecule type" value="Genomic_DNA"/>
</dbReference>
<evidence type="ECO:0000313" key="2">
    <source>
        <dbReference type="EMBL" id="OEU10346.1"/>
    </source>
</evidence>
<dbReference type="InParanoid" id="A0A1E7EWW2"/>
<keyword evidence="3" id="KW-1185">Reference proteome</keyword>
<organism evidence="2 3">
    <name type="scientific">Fragilariopsis cylindrus CCMP1102</name>
    <dbReference type="NCBI Taxonomy" id="635003"/>
    <lineage>
        <taxon>Eukaryota</taxon>
        <taxon>Sar</taxon>
        <taxon>Stramenopiles</taxon>
        <taxon>Ochrophyta</taxon>
        <taxon>Bacillariophyta</taxon>
        <taxon>Bacillariophyceae</taxon>
        <taxon>Bacillariophycidae</taxon>
        <taxon>Bacillariales</taxon>
        <taxon>Bacillariaceae</taxon>
        <taxon>Fragilariopsis</taxon>
    </lineage>
</organism>
<sequence length="157" mass="16558">MAGITKPNTISIIVVRTDWDLADDDSNHNNNSVNNEGAELPGQVTTASKIGDLMTFPPPASESGFFGSTPASSAPINAATADDNNSNNDATTMTDSTVSVSGDVAVEKEEVKTMRTSWSVGEAVEIDTDTDLPDFGIIEKSTAIVLTTLRIQLQEIP</sequence>
<dbReference type="Proteomes" id="UP000095751">
    <property type="component" value="Unassembled WGS sequence"/>
</dbReference>
<name>A0A1E7EWW2_9STRA</name>
<dbReference type="AlphaFoldDB" id="A0A1E7EWW2"/>
<feature type="compositionally biased region" description="Low complexity" evidence="1">
    <location>
        <begin position="77"/>
        <end position="95"/>
    </location>
</feature>
<proteinExistence type="predicted"/>
<accession>A0A1E7EWW2</accession>
<protein>
    <submittedName>
        <fullName evidence="2">Uncharacterized protein</fullName>
    </submittedName>
</protein>
<reference evidence="2 3" key="1">
    <citation type="submission" date="2016-09" db="EMBL/GenBank/DDBJ databases">
        <title>Extensive genetic diversity and differential bi-allelic expression allows diatom success in the polar Southern Ocean.</title>
        <authorList>
            <consortium name="DOE Joint Genome Institute"/>
            <person name="Mock T."/>
            <person name="Otillar R.P."/>
            <person name="Strauss J."/>
            <person name="Dupont C."/>
            <person name="Frickenhaus S."/>
            <person name="Maumus F."/>
            <person name="Mcmullan M."/>
            <person name="Sanges R."/>
            <person name="Schmutz J."/>
            <person name="Toseland A."/>
            <person name="Valas R."/>
            <person name="Veluchamy A."/>
            <person name="Ward B.J."/>
            <person name="Allen A."/>
            <person name="Barry K."/>
            <person name="Falciatore A."/>
            <person name="Ferrante M."/>
            <person name="Fortunato A.E."/>
            <person name="Gloeckner G."/>
            <person name="Gruber A."/>
            <person name="Hipkin R."/>
            <person name="Janech M."/>
            <person name="Kroth P."/>
            <person name="Leese F."/>
            <person name="Lindquist E."/>
            <person name="Lyon B.R."/>
            <person name="Martin J."/>
            <person name="Mayer C."/>
            <person name="Parker M."/>
            <person name="Quesneville H."/>
            <person name="Raymond J."/>
            <person name="Uhlig C."/>
            <person name="Valentin K.U."/>
            <person name="Worden A.Z."/>
            <person name="Armbrust E.V."/>
            <person name="Bowler C."/>
            <person name="Green B."/>
            <person name="Moulton V."/>
            <person name="Van Oosterhout C."/>
            <person name="Grigoriev I."/>
        </authorList>
    </citation>
    <scope>NUCLEOTIDE SEQUENCE [LARGE SCALE GENOMIC DNA]</scope>
    <source>
        <strain evidence="2 3">CCMP1102</strain>
    </source>
</reference>
<evidence type="ECO:0000256" key="1">
    <source>
        <dbReference type="SAM" id="MobiDB-lite"/>
    </source>
</evidence>
<feature type="region of interest" description="Disordered" evidence="1">
    <location>
        <begin position="58"/>
        <end position="95"/>
    </location>
</feature>
<evidence type="ECO:0000313" key="3">
    <source>
        <dbReference type="Proteomes" id="UP000095751"/>
    </source>
</evidence>